<reference evidence="6" key="1">
    <citation type="submission" date="2018-05" db="EMBL/GenBank/DDBJ databases">
        <authorList>
            <person name="Deangelis K."/>
            <person name="Huntemann M."/>
            <person name="Clum A."/>
            <person name="Pillay M."/>
            <person name="Palaniappan K."/>
            <person name="Varghese N."/>
            <person name="Mikhailova N."/>
            <person name="Stamatis D."/>
            <person name="Reddy T."/>
            <person name="Daum C."/>
            <person name="Shapiro N."/>
            <person name="Ivanova N."/>
            <person name="Kyrpides N."/>
            <person name="Woyke T."/>
        </authorList>
    </citation>
    <scope>NUCLEOTIDE SEQUENCE [LARGE SCALE GENOMIC DNA]</scope>
    <source>
        <strain evidence="6">GAS496</strain>
    </source>
</reference>
<dbReference type="SUPFAM" id="SSF53822">
    <property type="entry name" value="Periplasmic binding protein-like I"/>
    <property type="match status" value="1"/>
</dbReference>
<dbReference type="Proteomes" id="UP000247781">
    <property type="component" value="Unassembled WGS sequence"/>
</dbReference>
<dbReference type="SUPFAM" id="SSF47413">
    <property type="entry name" value="lambda repressor-like DNA-binding domains"/>
    <property type="match status" value="1"/>
</dbReference>
<evidence type="ECO:0000313" key="5">
    <source>
        <dbReference type="EMBL" id="PXX07780.1"/>
    </source>
</evidence>
<dbReference type="RefSeq" id="WP_110317142.1">
    <property type="nucleotide sequence ID" value="NZ_QJJU01000010.1"/>
</dbReference>
<keyword evidence="3" id="KW-0804">Transcription</keyword>
<dbReference type="PANTHER" id="PTHR30146:SF138">
    <property type="entry name" value="TRANSCRIPTIONAL REGULATORY PROTEIN"/>
    <property type="match status" value="1"/>
</dbReference>
<evidence type="ECO:0000259" key="4">
    <source>
        <dbReference type="PROSITE" id="PS50932"/>
    </source>
</evidence>
<protein>
    <submittedName>
        <fullName evidence="5">LacI family transcriptional regulator</fullName>
    </submittedName>
</protein>
<organism evidence="5 6">
    <name type="scientific">Mycolicibacterium moriokaense</name>
    <dbReference type="NCBI Taxonomy" id="39691"/>
    <lineage>
        <taxon>Bacteria</taxon>
        <taxon>Bacillati</taxon>
        <taxon>Actinomycetota</taxon>
        <taxon>Actinomycetes</taxon>
        <taxon>Mycobacteriales</taxon>
        <taxon>Mycobacteriaceae</taxon>
        <taxon>Mycolicibacterium</taxon>
    </lineage>
</organism>
<keyword evidence="1" id="KW-0805">Transcription regulation</keyword>
<dbReference type="CDD" id="cd06279">
    <property type="entry name" value="PBP1_LacI-like"/>
    <property type="match status" value="1"/>
</dbReference>
<proteinExistence type="predicted"/>
<feature type="domain" description="HTH lacI-type" evidence="4">
    <location>
        <begin position="11"/>
        <end position="66"/>
    </location>
</feature>
<gene>
    <name evidence="5" type="ORF">C8E89_110166</name>
</gene>
<evidence type="ECO:0000313" key="6">
    <source>
        <dbReference type="Proteomes" id="UP000247781"/>
    </source>
</evidence>
<keyword evidence="2" id="KW-0238">DNA-binding</keyword>
<dbReference type="OrthoDB" id="5171752at2"/>
<dbReference type="InterPro" id="IPR000843">
    <property type="entry name" value="HTH_LacI"/>
</dbReference>
<dbReference type="InterPro" id="IPR046335">
    <property type="entry name" value="LacI/GalR-like_sensor"/>
</dbReference>
<evidence type="ECO:0000256" key="1">
    <source>
        <dbReference type="ARBA" id="ARBA00023015"/>
    </source>
</evidence>
<reference evidence="5 6" key="2">
    <citation type="submission" date="2018-06" db="EMBL/GenBank/DDBJ databases">
        <title>Sequencing of bacterial isolates from soil warming experiment in Harvard Forest, Massachusetts, USA.</title>
        <authorList>
            <person name="Deangelis K.PhD."/>
        </authorList>
    </citation>
    <scope>NUCLEOTIDE SEQUENCE [LARGE SCALE GENOMIC DNA]</scope>
    <source>
        <strain evidence="5 6">GAS496</strain>
    </source>
</reference>
<dbReference type="CDD" id="cd01392">
    <property type="entry name" value="HTH_LacI"/>
    <property type="match status" value="1"/>
</dbReference>
<dbReference type="Gene3D" id="3.40.50.2300">
    <property type="match status" value="3"/>
</dbReference>
<name>A0A318HF20_9MYCO</name>
<dbReference type="Pfam" id="PF13377">
    <property type="entry name" value="Peripla_BP_3"/>
    <property type="match status" value="1"/>
</dbReference>
<comment type="caution">
    <text evidence="5">The sequence shown here is derived from an EMBL/GenBank/DDBJ whole genome shotgun (WGS) entry which is preliminary data.</text>
</comment>
<dbReference type="AlphaFoldDB" id="A0A318HF20"/>
<dbReference type="GO" id="GO:0000976">
    <property type="term" value="F:transcription cis-regulatory region binding"/>
    <property type="evidence" value="ECO:0007669"/>
    <property type="project" value="TreeGrafter"/>
</dbReference>
<dbReference type="PROSITE" id="PS50932">
    <property type="entry name" value="HTH_LACI_2"/>
    <property type="match status" value="1"/>
</dbReference>
<evidence type="ECO:0000256" key="2">
    <source>
        <dbReference type="ARBA" id="ARBA00023125"/>
    </source>
</evidence>
<dbReference type="GO" id="GO:0003700">
    <property type="term" value="F:DNA-binding transcription factor activity"/>
    <property type="evidence" value="ECO:0007669"/>
    <property type="project" value="TreeGrafter"/>
</dbReference>
<dbReference type="SMART" id="SM00354">
    <property type="entry name" value="HTH_LACI"/>
    <property type="match status" value="1"/>
</dbReference>
<evidence type="ECO:0000256" key="3">
    <source>
        <dbReference type="ARBA" id="ARBA00023163"/>
    </source>
</evidence>
<keyword evidence="6" id="KW-1185">Reference proteome</keyword>
<dbReference type="InterPro" id="IPR028082">
    <property type="entry name" value="Peripla_BP_I"/>
</dbReference>
<accession>A0A318HF20</accession>
<dbReference type="InterPro" id="IPR010982">
    <property type="entry name" value="Lambda_DNA-bd_dom_sf"/>
</dbReference>
<dbReference type="PANTHER" id="PTHR30146">
    <property type="entry name" value="LACI-RELATED TRANSCRIPTIONAL REPRESSOR"/>
    <property type="match status" value="1"/>
</dbReference>
<dbReference type="EMBL" id="QJJU01000010">
    <property type="protein sequence ID" value="PXX07780.1"/>
    <property type="molecule type" value="Genomic_DNA"/>
</dbReference>
<sequence length="366" mass="39103">MSRSPAPRRRATLASLAAELKVSRTTISNAYNRPDQLSTDLRERVLATAKRLGYPGPDPVARSLRTRKAGAVGLVITEPLNYSFSDPAALDFVAGLAESCEEAGQGLLLVAVGPNRSVSDGSAAVLAAGVDGFVVYSASDDDPYLPVVQQRHLPIVVVDQPKDVPGTSRVCIDDRNAMRKLAEYVVGLGHREIGLLTMRLGRDWPHGGPRPAVADPERVQTPHFHVQRERIHGVYDAMTAVGLDPGSLTVVETYEHLLISGGAAAEVALEANPRITALMCTADVLALSAMDYLRARGIYVPGQMTVTGFDGVPDALRRGLTTVVQPSLEKGRRAGRLLHNPPRDGLPVIDVLDTEVVRGRTAGPPS</sequence>
<dbReference type="Gene3D" id="1.10.260.40">
    <property type="entry name" value="lambda repressor-like DNA-binding domains"/>
    <property type="match status" value="1"/>
</dbReference>